<feature type="domain" description="DUF58" evidence="1">
    <location>
        <begin position="186"/>
        <end position="231"/>
    </location>
</feature>
<reference evidence="3" key="1">
    <citation type="journal article" date="2019" name="Int. J. Syst. Evol. Microbiol.">
        <title>The Global Catalogue of Microorganisms (GCM) 10K type strain sequencing project: providing services to taxonomists for standard genome sequencing and annotation.</title>
        <authorList>
            <consortium name="The Broad Institute Genomics Platform"/>
            <consortium name="The Broad Institute Genome Sequencing Center for Infectious Disease"/>
            <person name="Wu L."/>
            <person name="Ma J."/>
        </authorList>
    </citation>
    <scope>NUCLEOTIDE SEQUENCE [LARGE SCALE GENOMIC DNA]</scope>
    <source>
        <strain evidence="3">CCUG 59129</strain>
    </source>
</reference>
<evidence type="ECO:0000313" key="3">
    <source>
        <dbReference type="Proteomes" id="UP001596989"/>
    </source>
</evidence>
<dbReference type="PANTHER" id="PTHR34351">
    <property type="entry name" value="SLR1927 PROTEIN-RELATED"/>
    <property type="match status" value="1"/>
</dbReference>
<evidence type="ECO:0000313" key="2">
    <source>
        <dbReference type="EMBL" id="MFD0958979.1"/>
    </source>
</evidence>
<dbReference type="PANTHER" id="PTHR34351:SF2">
    <property type="entry name" value="DUF58 DOMAIN-CONTAINING PROTEIN"/>
    <property type="match status" value="1"/>
</dbReference>
<accession>A0ABW3HND5</accession>
<sequence>MLIFLWFLVMTAVLLLAQKMIYQRFALRKVSYSRRFSRNTCFRGEEMTLIEQLANRKWLPVPWVSAESQLSAHLRFRTGDNFAVSSGSHYQNHKSFFSLKPQSKITRTHWITPQRRGWYRLHTVSLTSGDLLDIGRSVKQLPLSSELIVYPRPADVDMGQLPQHSWQGDVTVRRFIVPDPFVIAGARPYQAGDSYKMVNWKATARAGSLQVHQYDYTADRRLLVYLNVDDGEGMWRSVSDVELIEYGIEWAAGAVNCAIAAGMEAGFSTNMPLEGETNSVTIEPSGGHEQLYMILEAMAKLRLERTEPFPMLLRRGAEEGYRDRDILIISSYWNDELEAEAQRLRLSGNAVAIWELRMKEGSSDKEREGQSA</sequence>
<gene>
    <name evidence="2" type="ORF">ACFQ2I_06190</name>
</gene>
<name>A0ABW3HND5_9BACL</name>
<proteinExistence type="predicted"/>
<dbReference type="EMBL" id="JBHTJZ010000005">
    <property type="protein sequence ID" value="MFD0958979.1"/>
    <property type="molecule type" value="Genomic_DNA"/>
</dbReference>
<protein>
    <submittedName>
        <fullName evidence="2">DUF58 domain-containing protein</fullName>
    </submittedName>
</protein>
<dbReference type="RefSeq" id="WP_377562815.1">
    <property type="nucleotide sequence ID" value="NZ_JBHTJZ010000005.1"/>
</dbReference>
<keyword evidence="3" id="KW-1185">Reference proteome</keyword>
<dbReference type="InterPro" id="IPR002881">
    <property type="entry name" value="DUF58"/>
</dbReference>
<evidence type="ECO:0000259" key="1">
    <source>
        <dbReference type="Pfam" id="PF01882"/>
    </source>
</evidence>
<comment type="caution">
    <text evidence="2">The sequence shown here is derived from an EMBL/GenBank/DDBJ whole genome shotgun (WGS) entry which is preliminary data.</text>
</comment>
<dbReference type="Proteomes" id="UP001596989">
    <property type="component" value="Unassembled WGS sequence"/>
</dbReference>
<dbReference type="Pfam" id="PF01882">
    <property type="entry name" value="DUF58"/>
    <property type="match status" value="1"/>
</dbReference>
<organism evidence="2 3">
    <name type="scientific">Paenibacillus chungangensis</name>
    <dbReference type="NCBI Taxonomy" id="696535"/>
    <lineage>
        <taxon>Bacteria</taxon>
        <taxon>Bacillati</taxon>
        <taxon>Bacillota</taxon>
        <taxon>Bacilli</taxon>
        <taxon>Bacillales</taxon>
        <taxon>Paenibacillaceae</taxon>
        <taxon>Paenibacillus</taxon>
    </lineage>
</organism>